<dbReference type="PANTHER" id="PTHR30304">
    <property type="entry name" value="D-TAGATOSE-1,6-BISPHOSPHATE ALDOLASE"/>
    <property type="match status" value="1"/>
</dbReference>
<gene>
    <name evidence="2" type="ORF">WMO64_06380</name>
</gene>
<comment type="cofactor">
    <cofactor evidence="1">
        <name>Zn(2+)</name>
        <dbReference type="ChEBI" id="CHEBI:29105"/>
    </cofactor>
</comment>
<proteinExistence type="predicted"/>
<dbReference type="InterPro" id="IPR000771">
    <property type="entry name" value="FBA_II"/>
</dbReference>
<evidence type="ECO:0000313" key="2">
    <source>
        <dbReference type="EMBL" id="MEQ2443092.1"/>
    </source>
</evidence>
<dbReference type="Proteomes" id="UP001464378">
    <property type="component" value="Unassembled WGS sequence"/>
</dbReference>
<dbReference type="SUPFAM" id="SSF51569">
    <property type="entry name" value="Aldolase"/>
    <property type="match status" value="1"/>
</dbReference>
<dbReference type="Gene3D" id="3.20.20.70">
    <property type="entry name" value="Aldolase class I"/>
    <property type="match status" value="1"/>
</dbReference>
<sequence>MLVSMVGLMQKARQEGYCIPAPAVENEHTVRACIAAAEAKNSPLILISLFKVNPDIMMFGRIITDIALRTRVPIAICQDHGATYEEAVWAIRAGYTDIMVDRSSLPYEENVAQVKELVKIAHAVGVGVEAELGHVGTNSDGPDDSGEGTGSSVFTVPAEAASFVAETGVDTLAVSIGTAHGPYKGTPKLQFDLLRQLRETVPVPLVLHGGSGTGDENLSRACKMGICKLNISNDLKRGAIAALTAQDNLMGMGAYKMYPLLAQGYTQTLEHYIDICGSAGKA</sequence>
<dbReference type="InterPro" id="IPR013785">
    <property type="entry name" value="Aldolase_TIM"/>
</dbReference>
<dbReference type="CDD" id="cd00947">
    <property type="entry name" value="TBP_aldolase_IIB"/>
    <property type="match status" value="1"/>
</dbReference>
<accession>A0ABV1E702</accession>
<organism evidence="2 3">
    <name type="scientific">Pseudoflavonifractor intestinihominis</name>
    <dbReference type="NCBI Taxonomy" id="3133171"/>
    <lineage>
        <taxon>Bacteria</taxon>
        <taxon>Bacillati</taxon>
        <taxon>Bacillota</taxon>
        <taxon>Clostridia</taxon>
        <taxon>Eubacteriales</taxon>
        <taxon>Oscillospiraceae</taxon>
        <taxon>Pseudoflavonifractor</taxon>
    </lineage>
</organism>
<dbReference type="PIRSF" id="PIRSF001359">
    <property type="entry name" value="F_bP_aldolase_II"/>
    <property type="match status" value="1"/>
</dbReference>
<evidence type="ECO:0000256" key="1">
    <source>
        <dbReference type="ARBA" id="ARBA00001947"/>
    </source>
</evidence>
<dbReference type="InterPro" id="IPR050246">
    <property type="entry name" value="Class_II_FBP_aldolase"/>
</dbReference>
<dbReference type="EMBL" id="JBBMFK010000008">
    <property type="protein sequence ID" value="MEQ2443092.1"/>
    <property type="molecule type" value="Genomic_DNA"/>
</dbReference>
<keyword evidence="3" id="KW-1185">Reference proteome</keyword>
<evidence type="ECO:0000313" key="3">
    <source>
        <dbReference type="Proteomes" id="UP001464378"/>
    </source>
</evidence>
<dbReference type="PANTHER" id="PTHR30304:SF0">
    <property type="entry name" value="D-TAGATOSE-1,6-BISPHOSPHATE ALDOLASE SUBUNIT GATY-RELATED"/>
    <property type="match status" value="1"/>
</dbReference>
<comment type="caution">
    <text evidence="2">The sequence shown here is derived from an EMBL/GenBank/DDBJ whole genome shotgun (WGS) entry which is preliminary data.</text>
</comment>
<dbReference type="Pfam" id="PF01116">
    <property type="entry name" value="F_bP_aldolase"/>
    <property type="match status" value="1"/>
</dbReference>
<dbReference type="RefSeq" id="WP_349231417.1">
    <property type="nucleotide sequence ID" value="NZ_JBBMFK010000008.1"/>
</dbReference>
<protein>
    <submittedName>
        <fullName evidence="2">Class II fructose-bisphosphate aldolase</fullName>
    </submittedName>
</protein>
<name>A0ABV1E702_9FIRM</name>
<reference evidence="2 3" key="1">
    <citation type="submission" date="2024-03" db="EMBL/GenBank/DDBJ databases">
        <title>Human intestinal bacterial collection.</title>
        <authorList>
            <person name="Pauvert C."/>
            <person name="Hitch T.C.A."/>
            <person name="Clavel T."/>
        </authorList>
    </citation>
    <scope>NUCLEOTIDE SEQUENCE [LARGE SCALE GENOMIC DNA]</scope>
    <source>
        <strain evidence="2 3">CLA-AP-H29</strain>
    </source>
</reference>